<reference evidence="6 7" key="1">
    <citation type="submission" date="2016-11" db="EMBL/GenBank/DDBJ databases">
        <title>Mixed transmission modes and dynamic genome evolution in an obligate animal-bacterial symbiosis.</title>
        <authorList>
            <person name="Russell S.L."/>
            <person name="Corbett-Detig R.B."/>
            <person name="Cavanaugh C.M."/>
        </authorList>
    </citation>
    <scope>NUCLEOTIDE SEQUENCE [LARGE SCALE GENOMIC DNA]</scope>
    <source>
        <strain evidence="6">Sveles-Q1</strain>
    </source>
</reference>
<evidence type="ECO:0000313" key="6">
    <source>
        <dbReference type="EMBL" id="OOZ42331.1"/>
    </source>
</evidence>
<evidence type="ECO:0000259" key="4">
    <source>
        <dbReference type="Pfam" id="PF00891"/>
    </source>
</evidence>
<comment type="caution">
    <text evidence="6">The sequence shown here is derived from an EMBL/GenBank/DDBJ whole genome shotgun (WGS) entry which is preliminary data.</text>
</comment>
<dbReference type="GO" id="GO:0046983">
    <property type="term" value="F:protein dimerization activity"/>
    <property type="evidence" value="ECO:0007669"/>
    <property type="project" value="InterPro"/>
</dbReference>
<organism evidence="6 7">
    <name type="scientific">Solemya pervernicosa gill symbiont</name>
    <dbReference type="NCBI Taxonomy" id="642797"/>
    <lineage>
        <taxon>Bacteria</taxon>
        <taxon>Pseudomonadati</taxon>
        <taxon>Pseudomonadota</taxon>
        <taxon>Gammaproteobacteria</taxon>
        <taxon>sulfur-oxidizing symbionts</taxon>
    </lineage>
</organism>
<keyword evidence="1" id="KW-0489">Methyltransferase</keyword>
<keyword evidence="2" id="KW-0808">Transferase</keyword>
<name>A0A1T2LB68_9GAMM</name>
<proteinExistence type="predicted"/>
<dbReference type="Pfam" id="PF08100">
    <property type="entry name" value="Dimerisation"/>
    <property type="match status" value="1"/>
</dbReference>
<dbReference type="InterPro" id="IPR016461">
    <property type="entry name" value="COMT-like"/>
</dbReference>
<dbReference type="Proteomes" id="UP000191110">
    <property type="component" value="Unassembled WGS sequence"/>
</dbReference>
<dbReference type="InterPro" id="IPR012967">
    <property type="entry name" value="COMT_dimerisation"/>
</dbReference>
<dbReference type="InterPro" id="IPR001077">
    <property type="entry name" value="COMT_C"/>
</dbReference>
<keyword evidence="3" id="KW-0949">S-adenosyl-L-methionine</keyword>
<dbReference type="InterPro" id="IPR029063">
    <property type="entry name" value="SAM-dependent_MTases_sf"/>
</dbReference>
<protein>
    <recommendedName>
        <fullName evidence="8">O-methyltransferase domain-containing protein</fullName>
    </recommendedName>
</protein>
<evidence type="ECO:0000259" key="5">
    <source>
        <dbReference type="Pfam" id="PF08100"/>
    </source>
</evidence>
<dbReference type="SUPFAM" id="SSF53335">
    <property type="entry name" value="S-adenosyl-L-methionine-dependent methyltransferases"/>
    <property type="match status" value="1"/>
</dbReference>
<evidence type="ECO:0000256" key="3">
    <source>
        <dbReference type="ARBA" id="ARBA00022691"/>
    </source>
</evidence>
<sequence length="360" mass="41294">MFSMPNRLRSTIEKFRDWITLKILKEPTTQPIYWTLSSVYLFRAIYTCTELKIADLLYFKPMRIDQLSTKTKTDAKSLDRLMRALTSFDIFKLSQDGYYENTPLSLQLLNSNENPISNWVLFSGNSENWNAYANSTKCIKTGVSAFETTHKISFYDFMEKNRSYGEQFRSGMNAWSHWQSTQIINAYDFSRFRRIVDIGGGRGALLTKILTTYPNTHGELFDSQQAIELATASINTLKLNDRCSLQSGDFFSDLPTNGDAYILKHVLRDWSDAECLAILKRCRKAMAKNGRLILIEGVIDSAKNHSRLQKLIDLEQLFWLGGKMRTLTEWKTLLNRCDFSVSSITGTTIADVTIIEAYPS</sequence>
<feature type="domain" description="O-methyltransferase C-terminal" evidence="4">
    <location>
        <begin position="139"/>
        <end position="339"/>
    </location>
</feature>
<dbReference type="GO" id="GO:0008171">
    <property type="term" value="F:O-methyltransferase activity"/>
    <property type="evidence" value="ECO:0007669"/>
    <property type="project" value="InterPro"/>
</dbReference>
<dbReference type="PANTHER" id="PTHR43712">
    <property type="entry name" value="PUTATIVE (AFU_ORTHOLOGUE AFUA_4G14580)-RELATED"/>
    <property type="match status" value="1"/>
</dbReference>
<keyword evidence="7" id="KW-1185">Reference proteome</keyword>
<dbReference type="Gene3D" id="1.10.10.10">
    <property type="entry name" value="Winged helix-like DNA-binding domain superfamily/Winged helix DNA-binding domain"/>
    <property type="match status" value="1"/>
</dbReference>
<dbReference type="PROSITE" id="PS51683">
    <property type="entry name" value="SAM_OMT_II"/>
    <property type="match status" value="1"/>
</dbReference>
<evidence type="ECO:0000256" key="2">
    <source>
        <dbReference type="ARBA" id="ARBA00022679"/>
    </source>
</evidence>
<evidence type="ECO:0008006" key="8">
    <source>
        <dbReference type="Google" id="ProtNLM"/>
    </source>
</evidence>
<dbReference type="PIRSF" id="PIRSF005739">
    <property type="entry name" value="O-mtase"/>
    <property type="match status" value="1"/>
</dbReference>
<dbReference type="EMBL" id="MPRL01000001">
    <property type="protein sequence ID" value="OOZ42331.1"/>
    <property type="molecule type" value="Genomic_DNA"/>
</dbReference>
<feature type="domain" description="O-methyltransferase dimerisation" evidence="5">
    <location>
        <begin position="38"/>
        <end position="110"/>
    </location>
</feature>
<dbReference type="GO" id="GO:0032259">
    <property type="term" value="P:methylation"/>
    <property type="evidence" value="ECO:0007669"/>
    <property type="project" value="UniProtKB-KW"/>
</dbReference>
<dbReference type="Gene3D" id="3.40.50.150">
    <property type="entry name" value="Vaccinia Virus protein VP39"/>
    <property type="match status" value="1"/>
</dbReference>
<accession>A0A1T2LB68</accession>
<evidence type="ECO:0000256" key="1">
    <source>
        <dbReference type="ARBA" id="ARBA00022603"/>
    </source>
</evidence>
<dbReference type="Pfam" id="PF00891">
    <property type="entry name" value="Methyltransf_2"/>
    <property type="match status" value="1"/>
</dbReference>
<dbReference type="AlphaFoldDB" id="A0A1T2LB68"/>
<dbReference type="PANTHER" id="PTHR43712:SF2">
    <property type="entry name" value="O-METHYLTRANSFERASE CICE"/>
    <property type="match status" value="1"/>
</dbReference>
<dbReference type="CDD" id="cd02440">
    <property type="entry name" value="AdoMet_MTases"/>
    <property type="match status" value="1"/>
</dbReference>
<dbReference type="SUPFAM" id="SSF46785">
    <property type="entry name" value="Winged helix' DNA-binding domain"/>
    <property type="match status" value="1"/>
</dbReference>
<dbReference type="InterPro" id="IPR036390">
    <property type="entry name" value="WH_DNA-bd_sf"/>
</dbReference>
<evidence type="ECO:0000313" key="7">
    <source>
        <dbReference type="Proteomes" id="UP000191110"/>
    </source>
</evidence>
<dbReference type="RefSeq" id="WP_172840038.1">
    <property type="nucleotide sequence ID" value="NZ_MPRL01000001.1"/>
</dbReference>
<dbReference type="InterPro" id="IPR036388">
    <property type="entry name" value="WH-like_DNA-bd_sf"/>
</dbReference>
<gene>
    <name evidence="6" type="ORF">BOW53_00380</name>
</gene>